<sequence>MKKKIIAITGSQSGMGLAFRTLLEQSGNEIIGIDLPGKGAEVEGDLTRQDERIRVVTEVKELSRGRLDGFIANAGIDNPNVRLVFQLNYFGVVVLLEGLRDVLAANERASVLITASNSVVITPGIPEAPVADLLEDNFEAAVASLGETNPMAYQVSKLAILRWMRSQAHTSNWAGRGITMNAISPGPVLTPLLEKDLADPQKGPIIRKLPQPLGSFAKPSDIAGLVKFMISEEARFIVGQNIIIDGGMEAAWREKDYPTVWDIGSEAFMALMSS</sequence>
<dbReference type="PRINTS" id="PR00081">
    <property type="entry name" value="GDHRDH"/>
</dbReference>
<dbReference type="SUPFAM" id="SSF51735">
    <property type="entry name" value="NAD(P)-binding Rossmann-fold domains"/>
    <property type="match status" value="1"/>
</dbReference>
<dbReference type="Gene3D" id="3.40.50.720">
    <property type="entry name" value="NAD(P)-binding Rossmann-like Domain"/>
    <property type="match status" value="1"/>
</dbReference>
<keyword evidence="4" id="KW-1185">Reference proteome</keyword>
<name>A0ABS9BSS2_9BACT</name>
<accession>A0ABS9BSS2</accession>
<dbReference type="InterPro" id="IPR036291">
    <property type="entry name" value="NAD(P)-bd_dom_sf"/>
</dbReference>
<protein>
    <submittedName>
        <fullName evidence="3">SDR family oxidoreductase</fullName>
    </submittedName>
</protein>
<dbReference type="Pfam" id="PF00106">
    <property type="entry name" value="adh_short"/>
    <property type="match status" value="1"/>
</dbReference>
<evidence type="ECO:0000313" key="3">
    <source>
        <dbReference type="EMBL" id="MCF1751119.1"/>
    </source>
</evidence>
<dbReference type="EMBL" id="JAKEVZ010000005">
    <property type="protein sequence ID" value="MCF1751119.1"/>
    <property type="molecule type" value="Genomic_DNA"/>
</dbReference>
<gene>
    <name evidence="3" type="ORF">L0U89_08555</name>
</gene>
<evidence type="ECO:0000313" key="4">
    <source>
        <dbReference type="Proteomes" id="UP001201449"/>
    </source>
</evidence>
<comment type="similarity">
    <text evidence="1">Belongs to the short-chain dehydrogenases/reductases (SDR) family.</text>
</comment>
<evidence type="ECO:0000256" key="2">
    <source>
        <dbReference type="ARBA" id="ARBA00023002"/>
    </source>
</evidence>
<dbReference type="InterPro" id="IPR002347">
    <property type="entry name" value="SDR_fam"/>
</dbReference>
<keyword evidence="2" id="KW-0560">Oxidoreductase</keyword>
<dbReference type="Proteomes" id="UP001201449">
    <property type="component" value="Unassembled WGS sequence"/>
</dbReference>
<organism evidence="3 4">
    <name type="scientific">Mariniradius sediminis</name>
    <dbReference type="NCBI Taxonomy" id="2909237"/>
    <lineage>
        <taxon>Bacteria</taxon>
        <taxon>Pseudomonadati</taxon>
        <taxon>Bacteroidota</taxon>
        <taxon>Cytophagia</taxon>
        <taxon>Cytophagales</taxon>
        <taxon>Cyclobacteriaceae</taxon>
        <taxon>Mariniradius</taxon>
    </lineage>
</organism>
<dbReference type="PANTHER" id="PTHR43008">
    <property type="entry name" value="BENZIL REDUCTASE"/>
    <property type="match status" value="1"/>
</dbReference>
<dbReference type="Pfam" id="PF13561">
    <property type="entry name" value="adh_short_C2"/>
    <property type="match status" value="1"/>
</dbReference>
<dbReference type="RefSeq" id="WP_234861152.1">
    <property type="nucleotide sequence ID" value="NZ_JAKEVZ010000005.1"/>
</dbReference>
<comment type="caution">
    <text evidence="3">The sequence shown here is derived from an EMBL/GenBank/DDBJ whole genome shotgun (WGS) entry which is preliminary data.</text>
</comment>
<evidence type="ECO:0000256" key="1">
    <source>
        <dbReference type="ARBA" id="ARBA00006484"/>
    </source>
</evidence>
<proteinExistence type="inferred from homology"/>
<reference evidence="3 4" key="1">
    <citation type="submission" date="2022-01" db="EMBL/GenBank/DDBJ databases">
        <title>Mariniradius saccharolyticus sp. nov., isolated from sediment of a river.</title>
        <authorList>
            <person name="Liu H."/>
        </authorList>
    </citation>
    <scope>NUCLEOTIDE SEQUENCE [LARGE SCALE GENOMIC DNA]</scope>
    <source>
        <strain evidence="3 4">RY-2</strain>
    </source>
</reference>
<dbReference type="PANTHER" id="PTHR43008:SF4">
    <property type="entry name" value="CHAIN DEHYDROGENASE, PUTATIVE (AFU_ORTHOLOGUE AFUA_4G08710)-RELATED"/>
    <property type="match status" value="1"/>
</dbReference>